<dbReference type="AlphaFoldDB" id="A0A383EEE1"/>
<gene>
    <name evidence="1" type="ORF">METZ01_LOCUS507657</name>
</gene>
<organism evidence="1">
    <name type="scientific">marine metagenome</name>
    <dbReference type="NCBI Taxonomy" id="408172"/>
    <lineage>
        <taxon>unclassified sequences</taxon>
        <taxon>metagenomes</taxon>
        <taxon>ecological metagenomes</taxon>
    </lineage>
</organism>
<sequence length="37" mass="4344">EDREMLLIDREAVAERMTGEQIAEAQRRVNVWTPSSR</sequence>
<protein>
    <submittedName>
        <fullName evidence="1">Uncharacterized protein</fullName>
    </submittedName>
</protein>
<reference evidence="1" key="1">
    <citation type="submission" date="2018-05" db="EMBL/GenBank/DDBJ databases">
        <authorList>
            <person name="Lanie J.A."/>
            <person name="Ng W.-L."/>
            <person name="Kazmierczak K.M."/>
            <person name="Andrzejewski T.M."/>
            <person name="Davidsen T.M."/>
            <person name="Wayne K.J."/>
            <person name="Tettelin H."/>
            <person name="Glass J.I."/>
            <person name="Rusch D."/>
            <person name="Podicherti R."/>
            <person name="Tsui H.-C.T."/>
            <person name="Winkler M.E."/>
        </authorList>
    </citation>
    <scope>NUCLEOTIDE SEQUENCE</scope>
</reference>
<accession>A0A383EEE1</accession>
<evidence type="ECO:0000313" key="1">
    <source>
        <dbReference type="EMBL" id="SVE54803.1"/>
    </source>
</evidence>
<name>A0A383EEE1_9ZZZZ</name>
<feature type="non-terminal residue" evidence="1">
    <location>
        <position position="1"/>
    </location>
</feature>
<dbReference type="EMBL" id="UINC01224962">
    <property type="protein sequence ID" value="SVE54803.1"/>
    <property type="molecule type" value="Genomic_DNA"/>
</dbReference>
<proteinExistence type="predicted"/>